<feature type="domain" description="N-acetyltransferase" evidence="1">
    <location>
        <begin position="1"/>
        <end position="100"/>
    </location>
</feature>
<proteinExistence type="predicted"/>
<sequence length="100" mass="10965">MHSEPMEYAIEHEEAAAKGAFFVQKDGQRVAEMSYSRTNATLIIIDHTEVDASLSGQGVGKKLLAALIEWARSTGTKVVPLCPFAKAQFDKDASIRDVLR</sequence>
<dbReference type="PANTHER" id="PTHR31435">
    <property type="entry name" value="PROTEIN NATD1"/>
    <property type="match status" value="1"/>
</dbReference>
<dbReference type="InterPro" id="IPR016181">
    <property type="entry name" value="Acyl_CoA_acyltransferase"/>
</dbReference>
<accession>A0A1P8KEW2</accession>
<dbReference type="KEGG" id="rsb:RS694_19905"/>
<dbReference type="PROSITE" id="PS51186">
    <property type="entry name" value="GNAT"/>
    <property type="match status" value="1"/>
</dbReference>
<evidence type="ECO:0000259" key="2">
    <source>
        <dbReference type="PROSITE" id="PS51729"/>
    </source>
</evidence>
<keyword evidence="3" id="KW-0808">Transferase</keyword>
<organism evidence="3 4">
    <name type="scientific">Rhodoferax saidenbachensis</name>
    <dbReference type="NCBI Taxonomy" id="1484693"/>
    <lineage>
        <taxon>Bacteria</taxon>
        <taxon>Pseudomonadati</taxon>
        <taxon>Pseudomonadota</taxon>
        <taxon>Betaproteobacteria</taxon>
        <taxon>Burkholderiales</taxon>
        <taxon>Comamonadaceae</taxon>
        <taxon>Rhodoferax</taxon>
    </lineage>
</organism>
<dbReference type="eggNOG" id="COG2388">
    <property type="taxonomic scope" value="Bacteria"/>
</dbReference>
<feature type="domain" description="N-acetyltransferase" evidence="2">
    <location>
        <begin position="13"/>
        <end position="100"/>
    </location>
</feature>
<dbReference type="GO" id="GO:0016747">
    <property type="term" value="F:acyltransferase activity, transferring groups other than amino-acyl groups"/>
    <property type="evidence" value="ECO:0007669"/>
    <property type="project" value="InterPro"/>
</dbReference>
<keyword evidence="4" id="KW-1185">Reference proteome</keyword>
<dbReference type="InterPro" id="IPR045057">
    <property type="entry name" value="Gcn5-rel_NAT"/>
</dbReference>
<evidence type="ECO:0000259" key="1">
    <source>
        <dbReference type="PROSITE" id="PS51186"/>
    </source>
</evidence>
<dbReference type="InterPro" id="IPR000182">
    <property type="entry name" value="GNAT_dom"/>
</dbReference>
<dbReference type="Gene3D" id="3.40.630.30">
    <property type="match status" value="1"/>
</dbReference>
<evidence type="ECO:0000313" key="4">
    <source>
        <dbReference type="Proteomes" id="UP000186110"/>
    </source>
</evidence>
<dbReference type="AlphaFoldDB" id="A0A1P8KEW2"/>
<dbReference type="InterPro" id="IPR031165">
    <property type="entry name" value="GNAT_YJDJ"/>
</dbReference>
<dbReference type="EMBL" id="CP019239">
    <property type="protein sequence ID" value="APW44559.1"/>
    <property type="molecule type" value="Genomic_DNA"/>
</dbReference>
<name>A0A1P8KEW2_9BURK</name>
<reference evidence="3 4" key="1">
    <citation type="submission" date="2017-01" db="EMBL/GenBank/DDBJ databases">
        <authorList>
            <person name="Mah S.A."/>
            <person name="Swanson W.J."/>
            <person name="Moy G.W."/>
            <person name="Vacquier V.D."/>
        </authorList>
    </citation>
    <scope>NUCLEOTIDE SEQUENCE [LARGE SCALE GENOMIC DNA]</scope>
    <source>
        <strain evidence="3 4">DSM 22694</strain>
    </source>
</reference>
<protein>
    <submittedName>
        <fullName evidence="3">GNAT family N-acetyltransferase</fullName>
    </submittedName>
</protein>
<dbReference type="PANTHER" id="PTHR31435:SF10">
    <property type="entry name" value="BSR4717 PROTEIN"/>
    <property type="match status" value="1"/>
</dbReference>
<dbReference type="CDD" id="cd04301">
    <property type="entry name" value="NAT_SF"/>
    <property type="match status" value="1"/>
</dbReference>
<evidence type="ECO:0000313" key="3">
    <source>
        <dbReference type="EMBL" id="APW44559.1"/>
    </source>
</evidence>
<dbReference type="PROSITE" id="PS51729">
    <property type="entry name" value="GNAT_YJDJ"/>
    <property type="match status" value="1"/>
</dbReference>
<dbReference type="STRING" id="1484693.RS694_19905"/>
<dbReference type="Pfam" id="PF14542">
    <property type="entry name" value="Acetyltransf_CG"/>
    <property type="match status" value="1"/>
</dbReference>
<gene>
    <name evidence="3" type="ORF">RS694_19905</name>
</gene>
<dbReference type="SUPFAM" id="SSF55729">
    <property type="entry name" value="Acyl-CoA N-acyltransferases (Nat)"/>
    <property type="match status" value="1"/>
</dbReference>
<dbReference type="Proteomes" id="UP000186110">
    <property type="component" value="Chromosome"/>
</dbReference>